<dbReference type="Pfam" id="PF06068">
    <property type="entry name" value="TIP49"/>
    <property type="match status" value="1"/>
</dbReference>
<dbReference type="InterPro" id="IPR012340">
    <property type="entry name" value="NA-bd_OB-fold"/>
</dbReference>
<name>A0A199W3P9_ANACO</name>
<evidence type="ECO:0000256" key="3">
    <source>
        <dbReference type="ARBA" id="ARBA00022741"/>
    </source>
</evidence>
<evidence type="ECO:0000259" key="9">
    <source>
        <dbReference type="Pfam" id="PF06068"/>
    </source>
</evidence>
<dbReference type="STRING" id="4615.A0A199W3P9"/>
<keyword evidence="5 8" id="KW-0347">Helicase</keyword>
<sequence>MVGSEVYSTEVKKTEVLMENFRRAIGLRIKENKEVYEGEVTELSPEETESVTDGYSKSISRVIIGLKTVKGTKQLKLDPTIYDALIKETVAVGDVIYIEASSGCF</sequence>
<keyword evidence="3 8" id="KW-0547">Nucleotide-binding</keyword>
<keyword evidence="4 8" id="KW-0378">Hydrolase</keyword>
<keyword evidence="8" id="KW-0805">Transcription regulation</keyword>
<evidence type="ECO:0000256" key="5">
    <source>
        <dbReference type="ARBA" id="ARBA00022806"/>
    </source>
</evidence>
<dbReference type="InterPro" id="IPR010339">
    <property type="entry name" value="TIP49_P-loop"/>
</dbReference>
<dbReference type="GO" id="GO:0005634">
    <property type="term" value="C:nucleus"/>
    <property type="evidence" value="ECO:0007669"/>
    <property type="project" value="UniProtKB-SubCell"/>
</dbReference>
<evidence type="ECO:0000256" key="7">
    <source>
        <dbReference type="ARBA" id="ARBA00023242"/>
    </source>
</evidence>
<comment type="caution">
    <text evidence="10">The sequence shown here is derived from an EMBL/GenBank/DDBJ whole genome shotgun (WGS) entry which is preliminary data.</text>
</comment>
<accession>A0A199W3P9</accession>
<keyword evidence="8" id="KW-0804">Transcription</keyword>
<comment type="subcellular location">
    <subcellularLocation>
        <location evidence="1">Nucleus</location>
    </subcellularLocation>
</comment>
<evidence type="ECO:0000256" key="6">
    <source>
        <dbReference type="ARBA" id="ARBA00022840"/>
    </source>
</evidence>
<evidence type="ECO:0000256" key="2">
    <source>
        <dbReference type="ARBA" id="ARBA00007519"/>
    </source>
</evidence>
<evidence type="ECO:0000256" key="8">
    <source>
        <dbReference type="RuleBase" id="RU363048"/>
    </source>
</evidence>
<dbReference type="InterPro" id="IPR042487">
    <property type="entry name" value="RuvBL1/2_DNA/RNA_bd_dom"/>
</dbReference>
<dbReference type="GO" id="GO:0005524">
    <property type="term" value="F:ATP binding"/>
    <property type="evidence" value="ECO:0007669"/>
    <property type="project" value="UniProtKB-KW"/>
</dbReference>
<feature type="domain" description="TIP49 P-loop" evidence="9">
    <location>
        <begin position="1"/>
        <end position="103"/>
    </location>
</feature>
<dbReference type="GO" id="GO:0003678">
    <property type="term" value="F:DNA helicase activity"/>
    <property type="evidence" value="ECO:0007669"/>
    <property type="project" value="UniProtKB-EC"/>
</dbReference>
<dbReference type="Gene3D" id="2.40.50.360">
    <property type="entry name" value="RuvB-like helicase, domain II"/>
    <property type="match status" value="1"/>
</dbReference>
<evidence type="ECO:0000313" key="10">
    <source>
        <dbReference type="EMBL" id="OAY83939.1"/>
    </source>
</evidence>
<dbReference type="Proteomes" id="UP000092600">
    <property type="component" value="Unassembled WGS sequence"/>
</dbReference>
<evidence type="ECO:0000313" key="11">
    <source>
        <dbReference type="Proteomes" id="UP000092600"/>
    </source>
</evidence>
<dbReference type="EMBL" id="LSRQ01000289">
    <property type="protein sequence ID" value="OAY83939.1"/>
    <property type="molecule type" value="Genomic_DNA"/>
</dbReference>
<protein>
    <recommendedName>
        <fullName evidence="8">RuvB-like helicase</fullName>
        <ecNumber evidence="8">3.6.4.12</ecNumber>
    </recommendedName>
</protein>
<dbReference type="PANTHER" id="PTHR11093">
    <property type="entry name" value="RUVB-RELATED REPTIN AND PONTIN"/>
    <property type="match status" value="1"/>
</dbReference>
<reference evidence="10 11" key="1">
    <citation type="journal article" date="2016" name="DNA Res.">
        <title>The draft genome of MD-2 pineapple using hybrid error correction of long reads.</title>
        <authorList>
            <person name="Redwan R.M."/>
            <person name="Saidin A."/>
            <person name="Kumar S.V."/>
        </authorList>
    </citation>
    <scope>NUCLEOTIDE SEQUENCE [LARGE SCALE GENOMIC DNA]</scope>
    <source>
        <strain evidence="11">cv. MD2</strain>
        <tissue evidence="10">Leaf</tissue>
    </source>
</reference>
<dbReference type="GO" id="GO:0016887">
    <property type="term" value="F:ATP hydrolysis activity"/>
    <property type="evidence" value="ECO:0007669"/>
    <property type="project" value="RHEA"/>
</dbReference>
<dbReference type="InterPro" id="IPR027238">
    <property type="entry name" value="RuvB-like"/>
</dbReference>
<evidence type="ECO:0000256" key="4">
    <source>
        <dbReference type="ARBA" id="ARBA00022801"/>
    </source>
</evidence>
<dbReference type="FunFam" id="2.40.50.360:FF:000001">
    <property type="entry name" value="RuvB-like helicase"/>
    <property type="match status" value="1"/>
</dbReference>
<organism evidence="10 11">
    <name type="scientific">Ananas comosus</name>
    <name type="common">Pineapple</name>
    <name type="synonym">Ananas ananas</name>
    <dbReference type="NCBI Taxonomy" id="4615"/>
    <lineage>
        <taxon>Eukaryota</taxon>
        <taxon>Viridiplantae</taxon>
        <taxon>Streptophyta</taxon>
        <taxon>Embryophyta</taxon>
        <taxon>Tracheophyta</taxon>
        <taxon>Spermatophyta</taxon>
        <taxon>Magnoliopsida</taxon>
        <taxon>Liliopsida</taxon>
        <taxon>Poales</taxon>
        <taxon>Bromeliaceae</taxon>
        <taxon>Bromelioideae</taxon>
        <taxon>Ananas</taxon>
    </lineage>
</organism>
<keyword evidence="6 8" id="KW-0067">ATP-binding</keyword>
<evidence type="ECO:0000256" key="1">
    <source>
        <dbReference type="ARBA" id="ARBA00004123"/>
    </source>
</evidence>
<gene>
    <name evidence="10" type="ORF">ACMD2_11269</name>
</gene>
<dbReference type="SUPFAM" id="SSF50249">
    <property type="entry name" value="Nucleic acid-binding proteins"/>
    <property type="match status" value="1"/>
</dbReference>
<dbReference type="AlphaFoldDB" id="A0A199W3P9"/>
<comment type="catalytic activity">
    <reaction evidence="8">
        <text>ATP + H2O = ADP + phosphate + H(+)</text>
        <dbReference type="Rhea" id="RHEA:13065"/>
        <dbReference type="ChEBI" id="CHEBI:15377"/>
        <dbReference type="ChEBI" id="CHEBI:15378"/>
        <dbReference type="ChEBI" id="CHEBI:30616"/>
        <dbReference type="ChEBI" id="CHEBI:43474"/>
        <dbReference type="ChEBI" id="CHEBI:456216"/>
        <dbReference type="EC" id="3.6.4.12"/>
    </reaction>
</comment>
<comment type="similarity">
    <text evidence="2 8">Belongs to the RuvB family.</text>
</comment>
<dbReference type="EC" id="3.6.4.12" evidence="8"/>
<keyword evidence="7 8" id="KW-0539">Nucleus</keyword>
<proteinExistence type="inferred from homology"/>